<evidence type="ECO:0000313" key="1">
    <source>
        <dbReference type="EMBL" id="SVA32767.1"/>
    </source>
</evidence>
<organism evidence="1">
    <name type="scientific">marine metagenome</name>
    <dbReference type="NCBI Taxonomy" id="408172"/>
    <lineage>
        <taxon>unclassified sequences</taxon>
        <taxon>metagenomes</taxon>
        <taxon>ecological metagenomes</taxon>
    </lineage>
</organism>
<dbReference type="EMBL" id="UINC01007338">
    <property type="protein sequence ID" value="SVA32767.1"/>
    <property type="molecule type" value="Genomic_DNA"/>
</dbReference>
<sequence>MLLNNFISHWNEIGTKEVGIIENNATNTDKYWRGRKDSNPQPSDPKSD</sequence>
<dbReference type="AlphaFoldDB" id="A0A381UZF6"/>
<proteinExistence type="predicted"/>
<gene>
    <name evidence="1" type="ORF">METZ01_LOCUS85621</name>
</gene>
<protein>
    <submittedName>
        <fullName evidence="1">Uncharacterized protein</fullName>
    </submittedName>
</protein>
<reference evidence="1" key="1">
    <citation type="submission" date="2018-05" db="EMBL/GenBank/DDBJ databases">
        <authorList>
            <person name="Lanie J.A."/>
            <person name="Ng W.-L."/>
            <person name="Kazmierczak K.M."/>
            <person name="Andrzejewski T.M."/>
            <person name="Davidsen T.M."/>
            <person name="Wayne K.J."/>
            <person name="Tettelin H."/>
            <person name="Glass J.I."/>
            <person name="Rusch D."/>
            <person name="Podicherti R."/>
            <person name="Tsui H.-C.T."/>
            <person name="Winkler M.E."/>
        </authorList>
    </citation>
    <scope>NUCLEOTIDE SEQUENCE</scope>
</reference>
<feature type="non-terminal residue" evidence="1">
    <location>
        <position position="48"/>
    </location>
</feature>
<name>A0A381UZF6_9ZZZZ</name>
<accession>A0A381UZF6</accession>